<dbReference type="PANTHER" id="PTHR23292:SF6">
    <property type="entry name" value="FI16602P1-RELATED"/>
    <property type="match status" value="1"/>
</dbReference>
<dbReference type="EMBL" id="JH432130">
    <property type="status" value="NOT_ANNOTATED_CDS"/>
    <property type="molecule type" value="Genomic_DNA"/>
</dbReference>
<dbReference type="EnsemblMetazoa" id="SMAR012381-RA">
    <property type="protein sequence ID" value="SMAR012381-PA"/>
    <property type="gene ID" value="SMAR012381"/>
</dbReference>
<dbReference type="PROSITE" id="PS51837">
    <property type="entry name" value="LITAF"/>
    <property type="match status" value="2"/>
</dbReference>
<evidence type="ECO:0000256" key="5">
    <source>
        <dbReference type="ARBA" id="ARBA00022723"/>
    </source>
</evidence>
<keyword evidence="7" id="KW-0472">Membrane</keyword>
<reference evidence="10" key="1">
    <citation type="submission" date="2011-05" db="EMBL/GenBank/DDBJ databases">
        <authorList>
            <person name="Richards S.R."/>
            <person name="Qu J."/>
            <person name="Jiang H."/>
            <person name="Jhangiani S.N."/>
            <person name="Agravi P."/>
            <person name="Goodspeed R."/>
            <person name="Gross S."/>
            <person name="Mandapat C."/>
            <person name="Jackson L."/>
            <person name="Mathew T."/>
            <person name="Pu L."/>
            <person name="Thornton R."/>
            <person name="Saada N."/>
            <person name="Wilczek-Boney K.B."/>
            <person name="Lee S."/>
            <person name="Kovar C."/>
            <person name="Wu Y."/>
            <person name="Scherer S.E."/>
            <person name="Worley K.C."/>
            <person name="Muzny D.M."/>
            <person name="Gibbs R."/>
        </authorList>
    </citation>
    <scope>NUCLEOTIDE SEQUENCE</scope>
    <source>
        <strain evidence="10">Brora</strain>
    </source>
</reference>
<dbReference type="eggNOG" id="ENOG502S2GM">
    <property type="taxonomic scope" value="Eukaryota"/>
</dbReference>
<dbReference type="HOGENOM" id="CLU_587048_0_0_1"/>
<dbReference type="Pfam" id="PF13725">
    <property type="entry name" value="tRNA_bind_2"/>
    <property type="match status" value="1"/>
</dbReference>
<comment type="similarity">
    <text evidence="4">Belongs to the CDIP1/LITAF family.</text>
</comment>
<evidence type="ECO:0000259" key="8">
    <source>
        <dbReference type="PROSITE" id="PS51837"/>
    </source>
</evidence>
<dbReference type="Proteomes" id="UP000014500">
    <property type="component" value="Unassembled WGS sequence"/>
</dbReference>
<comment type="subcellular location">
    <subcellularLocation>
        <location evidence="2">Endosome membrane</location>
        <topology evidence="2">Peripheral membrane protein</topology>
    </subcellularLocation>
    <subcellularLocation>
        <location evidence="1">Late endosome membrane</location>
    </subcellularLocation>
    <subcellularLocation>
        <location evidence="3">Lysosome membrane</location>
        <topology evidence="3">Peripheral membrane protein</topology>
        <orientation evidence="3">Cytoplasmic side</orientation>
    </subcellularLocation>
</comment>
<evidence type="ECO:0000256" key="7">
    <source>
        <dbReference type="ARBA" id="ARBA00023136"/>
    </source>
</evidence>
<keyword evidence="5" id="KW-0479">Metal-binding</keyword>
<evidence type="ECO:0000256" key="3">
    <source>
        <dbReference type="ARBA" id="ARBA00004630"/>
    </source>
</evidence>
<evidence type="ECO:0000313" key="10">
    <source>
        <dbReference type="Proteomes" id="UP000014500"/>
    </source>
</evidence>
<dbReference type="STRING" id="126957.T1JEX8"/>
<dbReference type="GO" id="GO:0005765">
    <property type="term" value="C:lysosomal membrane"/>
    <property type="evidence" value="ECO:0007669"/>
    <property type="project" value="UniProtKB-SubCell"/>
</dbReference>
<dbReference type="SMART" id="SM00714">
    <property type="entry name" value="LITAF"/>
    <property type="match status" value="2"/>
</dbReference>
<keyword evidence="10" id="KW-1185">Reference proteome</keyword>
<dbReference type="PANTHER" id="PTHR23292">
    <property type="entry name" value="LIPOPOLYSACCHARIDE-INDUCED TUMOR NECROSIS FACTOR-ALPHA FACTOR"/>
    <property type="match status" value="1"/>
</dbReference>
<dbReference type="GO" id="GO:0008270">
    <property type="term" value="F:zinc ion binding"/>
    <property type="evidence" value="ECO:0007669"/>
    <property type="project" value="TreeGrafter"/>
</dbReference>
<keyword evidence="6" id="KW-0862">Zinc</keyword>
<reference evidence="9" key="2">
    <citation type="submission" date="2015-02" db="UniProtKB">
        <authorList>
            <consortium name="EnsemblMetazoa"/>
        </authorList>
    </citation>
    <scope>IDENTIFICATION</scope>
</reference>
<protein>
    <recommendedName>
        <fullName evidence="8">LITAF domain-containing protein</fullName>
    </recommendedName>
</protein>
<dbReference type="GO" id="GO:0031902">
    <property type="term" value="C:late endosome membrane"/>
    <property type="evidence" value="ECO:0007669"/>
    <property type="project" value="UniProtKB-SubCell"/>
</dbReference>
<name>T1JEX8_STRMM</name>
<sequence length="466" mass="51455">MRRHRILRTICNCYRQKEDEIFCVLQVESGIAKLTAVHSLAGDNGRSGKYLVPWTIFYHPRGAAVIRGRPLIDKIRMMKELAHRIFNGILLFFILKMFDVASCPRQSAILLGIGHQHKELNLGSGQILASFKKLFMKLTLHLNSIKENEIGKTALAEIDARLPKVNCIMGAPFFVRSGFAQSSSTLDARSLLTATPELKMATTPMGAPGAPGATVIITSPGIMFGPRPVNLQCPHCGAQVVTQTVAQNGLITWLVCGALCLFGCSLGCCLIPFCVPELQDVDHTCPNCKNMLGSYRRFFKNKFFATPSHHAVAAKQGLGNVYLGKLVRGRIKYSINGLLITLHQVIQQRGADLLLGTQNTTMEKKVSNMYPQFTPVLKEKEREILRVQVGAKPEELICPYCSSRVVTDTKSRDGLTTWLSCLACCFCCCVLGCCLIPFCTPQLLDVDHYCPNCKNLVGEYRVIGGR</sequence>
<feature type="domain" description="LITAF" evidence="8">
    <location>
        <begin position="213"/>
        <end position="297"/>
    </location>
</feature>
<accession>T1JEX8</accession>
<organism evidence="9 10">
    <name type="scientific">Strigamia maritima</name>
    <name type="common">European centipede</name>
    <name type="synonym">Geophilus maritimus</name>
    <dbReference type="NCBI Taxonomy" id="126957"/>
    <lineage>
        <taxon>Eukaryota</taxon>
        <taxon>Metazoa</taxon>
        <taxon>Ecdysozoa</taxon>
        <taxon>Arthropoda</taxon>
        <taxon>Myriapoda</taxon>
        <taxon>Chilopoda</taxon>
        <taxon>Pleurostigmophora</taxon>
        <taxon>Geophilomorpha</taxon>
        <taxon>Linotaeniidae</taxon>
        <taxon>Strigamia</taxon>
    </lineage>
</organism>
<evidence type="ECO:0000256" key="6">
    <source>
        <dbReference type="ARBA" id="ARBA00022833"/>
    </source>
</evidence>
<evidence type="ECO:0000313" key="9">
    <source>
        <dbReference type="EnsemblMetazoa" id="SMAR012381-PA"/>
    </source>
</evidence>
<dbReference type="InterPro" id="IPR027992">
    <property type="entry name" value="tRNA_bind_dom"/>
</dbReference>
<dbReference type="InterPro" id="IPR037519">
    <property type="entry name" value="LITAF_fam"/>
</dbReference>
<feature type="domain" description="LITAF" evidence="8">
    <location>
        <begin position="378"/>
        <end position="462"/>
    </location>
</feature>
<evidence type="ECO:0000256" key="4">
    <source>
        <dbReference type="ARBA" id="ARBA00005975"/>
    </source>
</evidence>
<dbReference type="AlphaFoldDB" id="T1JEX8"/>
<evidence type="ECO:0000256" key="2">
    <source>
        <dbReference type="ARBA" id="ARBA00004481"/>
    </source>
</evidence>
<dbReference type="Pfam" id="PF10601">
    <property type="entry name" value="zf-LITAF-like"/>
    <property type="match status" value="2"/>
</dbReference>
<evidence type="ECO:0000256" key="1">
    <source>
        <dbReference type="ARBA" id="ARBA00004414"/>
    </source>
</evidence>
<dbReference type="InterPro" id="IPR006629">
    <property type="entry name" value="LITAF"/>
</dbReference>
<proteinExistence type="inferred from homology"/>